<keyword evidence="4 10" id="KW-0808">Transferase</keyword>
<name>A0A0J8DCG7_CLOCY</name>
<gene>
    <name evidence="12" type="primary">apbE</name>
    <name evidence="12" type="ORF">CLCY_3c02190</name>
</gene>
<comment type="similarity">
    <text evidence="10">Belongs to the ApbE family.</text>
</comment>
<feature type="binding site" evidence="11">
    <location>
        <position position="272"/>
    </location>
    <ligand>
        <name>Mg(2+)</name>
        <dbReference type="ChEBI" id="CHEBI:18420"/>
    </ligand>
</feature>
<proteinExistence type="inferred from homology"/>
<dbReference type="InterPro" id="IPR024932">
    <property type="entry name" value="ApbE"/>
</dbReference>
<evidence type="ECO:0000256" key="7">
    <source>
        <dbReference type="ARBA" id="ARBA00022842"/>
    </source>
</evidence>
<dbReference type="Gene3D" id="3.10.520.10">
    <property type="entry name" value="ApbE-like domains"/>
    <property type="match status" value="1"/>
</dbReference>
<comment type="catalytic activity">
    <reaction evidence="9 10">
        <text>L-threonyl-[protein] + FAD = FMN-L-threonyl-[protein] + AMP + H(+)</text>
        <dbReference type="Rhea" id="RHEA:36847"/>
        <dbReference type="Rhea" id="RHEA-COMP:11060"/>
        <dbReference type="Rhea" id="RHEA-COMP:11061"/>
        <dbReference type="ChEBI" id="CHEBI:15378"/>
        <dbReference type="ChEBI" id="CHEBI:30013"/>
        <dbReference type="ChEBI" id="CHEBI:57692"/>
        <dbReference type="ChEBI" id="CHEBI:74257"/>
        <dbReference type="ChEBI" id="CHEBI:456215"/>
        <dbReference type="EC" id="2.7.1.180"/>
    </reaction>
</comment>
<feature type="binding site" evidence="11">
    <location>
        <position position="276"/>
    </location>
    <ligand>
        <name>Mg(2+)</name>
        <dbReference type="ChEBI" id="CHEBI:18420"/>
    </ligand>
</feature>
<comment type="cofactor">
    <cofactor evidence="11">
        <name>Mg(2+)</name>
        <dbReference type="ChEBI" id="CHEBI:18420"/>
    </cofactor>
    <cofactor evidence="11">
        <name>Mn(2+)</name>
        <dbReference type="ChEBI" id="CHEBI:29035"/>
    </cofactor>
    <text evidence="11">Magnesium. Can also use manganese.</text>
</comment>
<dbReference type="Proteomes" id="UP000036756">
    <property type="component" value="Unassembled WGS sequence"/>
</dbReference>
<dbReference type="PATRIC" id="fig|1121307.3.peg.1572"/>
<comment type="caution">
    <text evidence="12">The sequence shown here is derived from an EMBL/GenBank/DDBJ whole genome shotgun (WGS) entry which is preliminary data.</text>
</comment>
<keyword evidence="5 10" id="KW-0479">Metal-binding</keyword>
<dbReference type="PANTHER" id="PTHR30040:SF2">
    <property type="entry name" value="FAD:PROTEIN FMN TRANSFERASE"/>
    <property type="match status" value="1"/>
</dbReference>
<keyword evidence="12" id="KW-0449">Lipoprotein</keyword>
<sequence length="317" mass="35612">MERTFIAFGTMNTIAIQDDISKDILDEAVDIALKLDDKLSVFKANSEVSLINKNAGIRLVEVSEETLMLIEKAVYFSEITEGAFDITIRPGVKLWNIGKVESRERYRFRIWNVLCKHVIPKISRLRRIQSLVNYRDIRISKDKCQVMLSKRGQGIDLGGIAKGYAADKIKRYLISKGVKHTLINLGGNVMAIGGRRDGEAFKVGIQNPLGLRGEMIGFIELNDLSLVTSGVNERFFIKDGHRYHHILDPKTLSPTNSLLSVSLKGECSMELDALTTALFVIGYEKGMDLVQRLGLEALFILDDKRVFATKDFANMKI</sequence>
<evidence type="ECO:0000313" key="13">
    <source>
        <dbReference type="Proteomes" id="UP000036756"/>
    </source>
</evidence>
<keyword evidence="7 10" id="KW-0460">Magnesium</keyword>
<evidence type="ECO:0000256" key="11">
    <source>
        <dbReference type="PIRSR" id="PIRSR006268-2"/>
    </source>
</evidence>
<evidence type="ECO:0000256" key="1">
    <source>
        <dbReference type="ARBA" id="ARBA00011955"/>
    </source>
</evidence>
<evidence type="ECO:0000256" key="2">
    <source>
        <dbReference type="ARBA" id="ARBA00016337"/>
    </source>
</evidence>
<dbReference type="EMBL" id="LFVU01000026">
    <property type="protein sequence ID" value="KMT21948.1"/>
    <property type="molecule type" value="Genomic_DNA"/>
</dbReference>
<dbReference type="SUPFAM" id="SSF143631">
    <property type="entry name" value="ApbE-like"/>
    <property type="match status" value="1"/>
</dbReference>
<dbReference type="GO" id="GO:0016740">
    <property type="term" value="F:transferase activity"/>
    <property type="evidence" value="ECO:0007669"/>
    <property type="project" value="UniProtKB-UniRule"/>
</dbReference>
<dbReference type="EC" id="2.7.1.180" evidence="1 10"/>
<dbReference type="STRING" id="1121307.CLCY_3c02190"/>
<dbReference type="Pfam" id="PF02424">
    <property type="entry name" value="ApbE"/>
    <property type="match status" value="1"/>
</dbReference>
<dbReference type="GO" id="GO:0046872">
    <property type="term" value="F:metal ion binding"/>
    <property type="evidence" value="ECO:0007669"/>
    <property type="project" value="UniProtKB-UniRule"/>
</dbReference>
<keyword evidence="6 10" id="KW-0274">FAD</keyword>
<accession>A0A0J8DCG7</accession>
<evidence type="ECO:0000256" key="5">
    <source>
        <dbReference type="ARBA" id="ARBA00022723"/>
    </source>
</evidence>
<evidence type="ECO:0000256" key="9">
    <source>
        <dbReference type="ARBA" id="ARBA00048540"/>
    </source>
</evidence>
<reference evidence="12 13" key="1">
    <citation type="submission" date="2015-06" db="EMBL/GenBank/DDBJ databases">
        <title>Draft genome sequence of the purine-degrading Clostridium cylindrosporum HC-1 (DSM 605).</title>
        <authorList>
            <person name="Poehlein A."/>
            <person name="Schiel-Bengelsdorf B."/>
            <person name="Bengelsdorf F."/>
            <person name="Daniel R."/>
            <person name="Duerre P."/>
        </authorList>
    </citation>
    <scope>NUCLEOTIDE SEQUENCE [LARGE SCALE GENOMIC DNA]</scope>
    <source>
        <strain evidence="12 13">DSM 605</strain>
    </source>
</reference>
<evidence type="ECO:0000256" key="8">
    <source>
        <dbReference type="ARBA" id="ARBA00031306"/>
    </source>
</evidence>
<protein>
    <recommendedName>
        <fullName evidence="2 10">FAD:protein FMN transferase</fullName>
        <ecNumber evidence="1 10">2.7.1.180</ecNumber>
    </recommendedName>
    <alternativeName>
        <fullName evidence="8 10">Flavin transferase</fullName>
    </alternativeName>
</protein>
<keyword evidence="13" id="KW-1185">Reference proteome</keyword>
<evidence type="ECO:0000256" key="6">
    <source>
        <dbReference type="ARBA" id="ARBA00022827"/>
    </source>
</evidence>
<dbReference type="InterPro" id="IPR003374">
    <property type="entry name" value="ApbE-like_sf"/>
</dbReference>
<dbReference type="RefSeq" id="WP_048570589.1">
    <property type="nucleotide sequence ID" value="NZ_LFVU01000026.1"/>
</dbReference>
<dbReference type="PANTHER" id="PTHR30040">
    <property type="entry name" value="THIAMINE BIOSYNTHESIS LIPOPROTEIN APBE"/>
    <property type="match status" value="1"/>
</dbReference>
<dbReference type="PIRSF" id="PIRSF006268">
    <property type="entry name" value="ApbE"/>
    <property type="match status" value="1"/>
</dbReference>
<dbReference type="OrthoDB" id="9778595at2"/>
<feature type="binding site" evidence="11">
    <location>
        <position position="159"/>
    </location>
    <ligand>
        <name>Mg(2+)</name>
        <dbReference type="ChEBI" id="CHEBI:18420"/>
    </ligand>
</feature>
<dbReference type="AlphaFoldDB" id="A0A0J8DCG7"/>
<evidence type="ECO:0000313" key="12">
    <source>
        <dbReference type="EMBL" id="KMT21948.1"/>
    </source>
</evidence>
<organism evidence="12 13">
    <name type="scientific">Clostridium cylindrosporum DSM 605</name>
    <dbReference type="NCBI Taxonomy" id="1121307"/>
    <lineage>
        <taxon>Bacteria</taxon>
        <taxon>Bacillati</taxon>
        <taxon>Bacillota</taxon>
        <taxon>Clostridia</taxon>
        <taxon>Eubacteriales</taxon>
        <taxon>Clostridiaceae</taxon>
        <taxon>Clostridium</taxon>
    </lineage>
</organism>
<evidence type="ECO:0000256" key="3">
    <source>
        <dbReference type="ARBA" id="ARBA00022630"/>
    </source>
</evidence>
<evidence type="ECO:0000256" key="10">
    <source>
        <dbReference type="PIRNR" id="PIRNR006268"/>
    </source>
</evidence>
<keyword evidence="3 10" id="KW-0285">Flavoprotein</keyword>
<evidence type="ECO:0000256" key="4">
    <source>
        <dbReference type="ARBA" id="ARBA00022679"/>
    </source>
</evidence>